<dbReference type="RefSeq" id="WP_044971914.1">
    <property type="nucleotide sequence ID" value="NZ_CAJLDD010000014.1"/>
</dbReference>
<dbReference type="PANTHER" id="PTHR32039:SF7">
    <property type="entry name" value="COMPETENCE PROTEIN COMM"/>
    <property type="match status" value="1"/>
</dbReference>
<dbReference type="InterPro" id="IPR001208">
    <property type="entry name" value="MCM_dom"/>
</dbReference>
<evidence type="ECO:0000313" key="6">
    <source>
        <dbReference type="EMBL" id="ODM07590.1"/>
    </source>
</evidence>
<dbReference type="Gene3D" id="3.30.230.10">
    <property type="match status" value="1"/>
</dbReference>
<evidence type="ECO:0000256" key="1">
    <source>
        <dbReference type="ARBA" id="ARBA00006354"/>
    </source>
</evidence>
<dbReference type="Pfam" id="PF01078">
    <property type="entry name" value="Mg_chelatase"/>
    <property type="match status" value="1"/>
</dbReference>
<dbReference type="GO" id="GO:0005524">
    <property type="term" value="F:ATP binding"/>
    <property type="evidence" value="ECO:0007669"/>
    <property type="project" value="UniProtKB-KW"/>
</dbReference>
<accession>A0A1E3UF74</accession>
<dbReference type="InterPro" id="IPR014721">
    <property type="entry name" value="Ribsml_uS5_D2-typ_fold_subgr"/>
</dbReference>
<evidence type="ECO:0000313" key="8">
    <source>
        <dbReference type="EMBL" id="ODR48101.1"/>
    </source>
</evidence>
<gene>
    <name evidence="6" type="primary">comM</name>
    <name evidence="7" type="ORF">BEH84_02834</name>
    <name evidence="9" type="ORF">BEI59_17490</name>
    <name evidence="6" type="ORF">BEI61_03480</name>
    <name evidence="8" type="ORF">BEI63_24865</name>
</gene>
<evidence type="ECO:0000313" key="7">
    <source>
        <dbReference type="EMBL" id="ODM12219.1"/>
    </source>
</evidence>
<evidence type="ECO:0000256" key="3">
    <source>
        <dbReference type="ARBA" id="ARBA00022840"/>
    </source>
</evidence>
<dbReference type="GO" id="GO:0003677">
    <property type="term" value="F:DNA binding"/>
    <property type="evidence" value="ECO:0007669"/>
    <property type="project" value="InterPro"/>
</dbReference>
<reference evidence="9 11" key="3">
    <citation type="submission" date="2016-08" db="EMBL/GenBank/DDBJ databases">
        <authorList>
            <person name="Seilhamer J.J."/>
        </authorList>
    </citation>
    <scope>NUCLEOTIDE SEQUENCE [LARGE SCALE GENOMIC DNA]</scope>
    <source>
        <strain evidence="9 11">NML150140-1</strain>
    </source>
</reference>
<dbReference type="InterPro" id="IPR000523">
    <property type="entry name" value="Mg_chelatse_chII-like_cat_dom"/>
</dbReference>
<dbReference type="EMBL" id="MEHA01000013">
    <property type="protein sequence ID" value="ODR49283.1"/>
    <property type="molecule type" value="Genomic_DNA"/>
</dbReference>
<dbReference type="NCBIfam" id="TIGR00368">
    <property type="entry name" value="YifB family Mg chelatase-like AAA ATPase"/>
    <property type="match status" value="1"/>
</dbReference>
<feature type="domain" description="AAA+ ATPase" evidence="5">
    <location>
        <begin position="215"/>
        <end position="397"/>
    </location>
</feature>
<name>A0A1E3UF74_9FIRM</name>
<dbReference type="PANTHER" id="PTHR32039">
    <property type="entry name" value="MAGNESIUM-CHELATASE SUBUNIT CHLI"/>
    <property type="match status" value="1"/>
</dbReference>
<reference evidence="8 12" key="2">
    <citation type="submission" date="2016-08" db="EMBL/GenBank/DDBJ databases">
        <title>Characterization of Isolates of Eisenbergiella tayi Derived from Blood Cultures, Using Whole Genome Sequencing.</title>
        <authorList>
            <person name="Bernier A.-M."/>
            <person name="Burdz T."/>
            <person name="Wiebe D."/>
            <person name="Bernard K."/>
        </authorList>
    </citation>
    <scope>NUCLEOTIDE SEQUENCE [LARGE SCALE GENOMIC DNA]</scope>
    <source>
        <strain evidence="8 12">NML120146</strain>
    </source>
</reference>
<dbReference type="InterPro" id="IPR003593">
    <property type="entry name" value="AAA+_ATPase"/>
</dbReference>
<keyword evidence="3" id="KW-0067">ATP-binding</keyword>
<dbReference type="Proteomes" id="UP000094869">
    <property type="component" value="Unassembled WGS sequence"/>
</dbReference>
<evidence type="ECO:0000313" key="13">
    <source>
        <dbReference type="Proteomes" id="UP000095003"/>
    </source>
</evidence>
<dbReference type="PRINTS" id="PR01657">
    <property type="entry name" value="MCMFAMILY"/>
</dbReference>
<dbReference type="InterPro" id="IPR004482">
    <property type="entry name" value="Mg_chelat-rel"/>
</dbReference>
<dbReference type="GeneID" id="93304455"/>
<evidence type="ECO:0000313" key="11">
    <source>
        <dbReference type="Proteomes" id="UP000094271"/>
    </source>
</evidence>
<reference evidence="10 13" key="1">
    <citation type="submission" date="2016-07" db="EMBL/GenBank/DDBJ databases">
        <title>Characterization of isolates of Eisenbergiella tayi derived from blood cultures, using whole genome sequencing.</title>
        <authorList>
            <person name="Burdz T."/>
            <person name="Wiebe D."/>
            <person name="Huynh C."/>
            <person name="Bernard K."/>
        </authorList>
    </citation>
    <scope>NUCLEOTIDE SEQUENCE [LARGE SCALE GENOMIC DNA]</scope>
    <source>
        <strain evidence="6 10">NML 110608</strain>
        <strain evidence="7 13">NML 120489</strain>
    </source>
</reference>
<evidence type="ECO:0000313" key="9">
    <source>
        <dbReference type="EMBL" id="ODR49283.1"/>
    </source>
</evidence>
<sequence length="518" mass="56618">MYSTIYTGGLHGMESYLARVEVDISRGLPGFEMVGLLGSEVKEARERIRVALKNAEVTLPPVRITVNISPASLHKEGTAYDLPVAAGILVALGILPQEYVENTLMAGELGLNGDIKPVRGILPMVLEGKKQGMSRCIIPLENTKEARLVEGIRITGAGNLAALLDSLLQNEGKDGDETEPVCNGNSSAGKRPGLDFGEIRGQESAKRAAVVAAAGFHHLLMIGPPGTGKTMIARSMSSILPPLSKEEQLEVTKVYSVAGMLEEGTGLITDRPFVNPHHTITGHALTGGGRIPRPGVISLAHRGILFLDELTEFRRETLDLLRQPMEEHRVQIARSSGTFSYPADFMLVAAMNPCPCGYYPDRNQCRCTPGEVQRYLSRISGPILDRMDICTEVPRMEFAGLTGSGKKNGSDSRQLAAQVMEARARQEERYKGMPIRFNSQLGAGDIRIFCRLGLSEQQYMERLFDTLGLSARGYHRILRLARTLADLDGEDQIGKIHLSEAACYRMAGGKYWRKSSEE</sequence>
<dbReference type="SMART" id="SM00382">
    <property type="entry name" value="AAA"/>
    <property type="match status" value="1"/>
</dbReference>
<organism evidence="9 11">
    <name type="scientific">Eisenbergiella tayi</name>
    <dbReference type="NCBI Taxonomy" id="1432052"/>
    <lineage>
        <taxon>Bacteria</taxon>
        <taxon>Bacillati</taxon>
        <taxon>Bacillota</taxon>
        <taxon>Clostridia</taxon>
        <taxon>Lachnospirales</taxon>
        <taxon>Lachnospiraceae</taxon>
        <taxon>Eisenbergiella</taxon>
    </lineage>
</organism>
<dbReference type="InterPro" id="IPR027417">
    <property type="entry name" value="P-loop_NTPase"/>
</dbReference>
<dbReference type="Pfam" id="PF13541">
    <property type="entry name" value="ChlI"/>
    <property type="match status" value="1"/>
</dbReference>
<comment type="caution">
    <text evidence="9">The sequence shown here is derived from an EMBL/GenBank/DDBJ whole genome shotgun (WGS) entry which is preliminary data.</text>
</comment>
<dbReference type="InterPro" id="IPR045006">
    <property type="entry name" value="CHLI-like"/>
</dbReference>
<dbReference type="Proteomes" id="UP000094271">
    <property type="component" value="Unassembled WGS sequence"/>
</dbReference>
<protein>
    <submittedName>
        <fullName evidence="6">Competence protein ComM</fullName>
    </submittedName>
    <submittedName>
        <fullName evidence="9">Magnesium chelatase</fullName>
    </submittedName>
</protein>
<dbReference type="PATRIC" id="fig|1432052.3.peg.3134"/>
<evidence type="ECO:0000256" key="2">
    <source>
        <dbReference type="ARBA" id="ARBA00022741"/>
    </source>
</evidence>
<dbReference type="InterPro" id="IPR025158">
    <property type="entry name" value="Mg_chelat-rel_C"/>
</dbReference>
<proteinExistence type="inferred from homology"/>
<evidence type="ECO:0000313" key="12">
    <source>
        <dbReference type="Proteomes" id="UP000094869"/>
    </source>
</evidence>
<dbReference type="Pfam" id="PF13335">
    <property type="entry name" value="Mg_chelatase_C"/>
    <property type="match status" value="1"/>
</dbReference>
<evidence type="ECO:0000256" key="4">
    <source>
        <dbReference type="SAM" id="MobiDB-lite"/>
    </source>
</evidence>
<dbReference type="Proteomes" id="UP000095003">
    <property type="component" value="Unassembled WGS sequence"/>
</dbReference>
<dbReference type="EMBL" id="MEHD01000043">
    <property type="protein sequence ID" value="ODR48101.1"/>
    <property type="molecule type" value="Genomic_DNA"/>
</dbReference>
<dbReference type="Gene3D" id="3.40.50.300">
    <property type="entry name" value="P-loop containing nucleotide triphosphate hydrolases"/>
    <property type="match status" value="1"/>
</dbReference>
<dbReference type="AlphaFoldDB" id="A0A1E3UF74"/>
<evidence type="ECO:0000313" key="10">
    <source>
        <dbReference type="Proteomes" id="UP000094067"/>
    </source>
</evidence>
<dbReference type="InterPro" id="IPR020568">
    <property type="entry name" value="Ribosomal_Su5_D2-typ_SF"/>
</dbReference>
<dbReference type="EMBL" id="MCGH01000002">
    <property type="protein sequence ID" value="ODM07590.1"/>
    <property type="molecule type" value="Genomic_DNA"/>
</dbReference>
<dbReference type="EMBL" id="MCGI01000002">
    <property type="protein sequence ID" value="ODM12219.1"/>
    <property type="molecule type" value="Genomic_DNA"/>
</dbReference>
<evidence type="ECO:0000259" key="5">
    <source>
        <dbReference type="SMART" id="SM00382"/>
    </source>
</evidence>
<keyword evidence="2" id="KW-0547">Nucleotide-binding</keyword>
<comment type="similarity">
    <text evidence="1">Belongs to the Mg-chelatase subunits D/I family. ComM subfamily.</text>
</comment>
<dbReference type="SUPFAM" id="SSF54211">
    <property type="entry name" value="Ribosomal protein S5 domain 2-like"/>
    <property type="match status" value="1"/>
</dbReference>
<feature type="region of interest" description="Disordered" evidence="4">
    <location>
        <begin position="174"/>
        <end position="195"/>
    </location>
</feature>
<dbReference type="OrthoDB" id="9813147at2"/>
<dbReference type="Proteomes" id="UP000094067">
    <property type="component" value="Unassembled WGS sequence"/>
</dbReference>
<dbReference type="SUPFAM" id="SSF52540">
    <property type="entry name" value="P-loop containing nucleoside triphosphate hydrolases"/>
    <property type="match status" value="1"/>
</dbReference>
<keyword evidence="12" id="KW-1185">Reference proteome</keyword>